<keyword evidence="6" id="KW-0175">Coiled coil</keyword>
<evidence type="ECO:0000256" key="7">
    <source>
        <dbReference type="ARBA" id="ARBA00023121"/>
    </source>
</evidence>
<dbReference type="AlphaFoldDB" id="A0A2A6BYE9"/>
<evidence type="ECO:0000313" key="9">
    <source>
        <dbReference type="Proteomes" id="UP000005239"/>
    </source>
</evidence>
<dbReference type="GO" id="GO:0008289">
    <property type="term" value="F:lipid binding"/>
    <property type="evidence" value="ECO:0007669"/>
    <property type="project" value="UniProtKB-KW"/>
</dbReference>
<dbReference type="PANTHER" id="PTHR31418:SF7">
    <property type="entry name" value="FATTY-ACID AND RETINOL-BINDING PROTEIN 1"/>
    <property type="match status" value="1"/>
</dbReference>
<keyword evidence="4" id="KW-0964">Secreted</keyword>
<protein>
    <recommendedName>
        <fullName evidence="3">Fatty-acid and retinol-binding protein 1</fullName>
    </recommendedName>
</protein>
<evidence type="ECO:0000256" key="2">
    <source>
        <dbReference type="ARBA" id="ARBA00006648"/>
    </source>
</evidence>
<dbReference type="InterPro" id="IPR008632">
    <property type="entry name" value="Gp-FAR-1"/>
</dbReference>
<keyword evidence="5" id="KW-0732">Signal</keyword>
<sequence>MTPKEYAIFMKESIEKRLLGIFYPIDKFLAGIERYVPEVYSHETVSDSQPLIDKVLAKLDEKAEKFVRNLFSGLSKVVVINVQEPSYVPDDHLVSFTFRKMANDYNKLSKKSKQNLERETCWYNLLRLLDTNHELANIILQTIQSNDAQFRNEL</sequence>
<reference evidence="8" key="2">
    <citation type="submission" date="2022-06" db="UniProtKB">
        <authorList>
            <consortium name="EnsemblMetazoa"/>
        </authorList>
    </citation>
    <scope>IDENTIFICATION</scope>
    <source>
        <strain evidence="8">PS312</strain>
    </source>
</reference>
<organism evidence="8 9">
    <name type="scientific">Pristionchus pacificus</name>
    <name type="common">Parasitic nematode worm</name>
    <dbReference type="NCBI Taxonomy" id="54126"/>
    <lineage>
        <taxon>Eukaryota</taxon>
        <taxon>Metazoa</taxon>
        <taxon>Ecdysozoa</taxon>
        <taxon>Nematoda</taxon>
        <taxon>Chromadorea</taxon>
        <taxon>Rhabditida</taxon>
        <taxon>Rhabditina</taxon>
        <taxon>Diplogasteromorpha</taxon>
        <taxon>Diplogasteroidea</taxon>
        <taxon>Neodiplogasteridae</taxon>
        <taxon>Pristionchus</taxon>
    </lineage>
</organism>
<evidence type="ECO:0000256" key="3">
    <source>
        <dbReference type="ARBA" id="ARBA00017453"/>
    </source>
</evidence>
<comment type="subcellular location">
    <subcellularLocation>
        <location evidence="1">Secreted</location>
    </subcellularLocation>
</comment>
<evidence type="ECO:0000256" key="6">
    <source>
        <dbReference type="ARBA" id="ARBA00023054"/>
    </source>
</evidence>
<keyword evidence="9" id="KW-1185">Reference proteome</keyword>
<gene>
    <name evidence="8" type="primary">WBGene00101225</name>
</gene>
<accession>A0A2A6BYE9</accession>
<name>A0A2A6BYE9_PRIPA</name>
<dbReference type="Proteomes" id="UP000005239">
    <property type="component" value="Unassembled WGS sequence"/>
</dbReference>
<comment type="similarity">
    <text evidence="2">Belongs to the fatty-acid and retinol-binding protein (FARBP) family.</text>
</comment>
<evidence type="ECO:0000256" key="1">
    <source>
        <dbReference type="ARBA" id="ARBA00004613"/>
    </source>
</evidence>
<reference evidence="9" key="1">
    <citation type="journal article" date="2008" name="Nat. Genet.">
        <title>The Pristionchus pacificus genome provides a unique perspective on nematode lifestyle and parasitism.</title>
        <authorList>
            <person name="Dieterich C."/>
            <person name="Clifton S.W."/>
            <person name="Schuster L.N."/>
            <person name="Chinwalla A."/>
            <person name="Delehaunty K."/>
            <person name="Dinkelacker I."/>
            <person name="Fulton L."/>
            <person name="Fulton R."/>
            <person name="Godfrey J."/>
            <person name="Minx P."/>
            <person name="Mitreva M."/>
            <person name="Roeseler W."/>
            <person name="Tian H."/>
            <person name="Witte H."/>
            <person name="Yang S.P."/>
            <person name="Wilson R.K."/>
            <person name="Sommer R.J."/>
        </authorList>
    </citation>
    <scope>NUCLEOTIDE SEQUENCE [LARGE SCALE GENOMIC DNA]</scope>
    <source>
        <strain evidence="9">PS312</strain>
    </source>
</reference>
<dbReference type="EnsemblMetazoa" id="PPA11671.1">
    <property type="protein sequence ID" value="PPA11671.1"/>
    <property type="gene ID" value="WBGene00101225"/>
</dbReference>
<dbReference type="GO" id="GO:0005576">
    <property type="term" value="C:extracellular region"/>
    <property type="evidence" value="ECO:0007669"/>
    <property type="project" value="UniProtKB-SubCell"/>
</dbReference>
<evidence type="ECO:0000256" key="4">
    <source>
        <dbReference type="ARBA" id="ARBA00022525"/>
    </source>
</evidence>
<accession>A0A8R1YBG0</accession>
<proteinExistence type="inferred from homology"/>
<evidence type="ECO:0000313" key="8">
    <source>
        <dbReference type="EnsemblMetazoa" id="PPA11671.1"/>
    </source>
</evidence>
<dbReference type="PANTHER" id="PTHR31418">
    <property type="entry name" value="FATTY-ACID AND RETINOL-BINDING PROTEIN 1"/>
    <property type="match status" value="1"/>
</dbReference>
<keyword evidence="7" id="KW-0446">Lipid-binding</keyword>
<evidence type="ECO:0000256" key="5">
    <source>
        <dbReference type="ARBA" id="ARBA00022729"/>
    </source>
</evidence>